<dbReference type="GO" id="GO:0005737">
    <property type="term" value="C:cytoplasm"/>
    <property type="evidence" value="ECO:0007669"/>
    <property type="project" value="UniProtKB-SubCell"/>
</dbReference>
<dbReference type="Gene3D" id="1.10.560.10">
    <property type="entry name" value="GroEL-like equatorial domain"/>
    <property type="match status" value="1"/>
</dbReference>
<dbReference type="InterPro" id="IPR002423">
    <property type="entry name" value="Cpn60/GroEL/TCP-1"/>
</dbReference>
<keyword evidence="3" id="KW-0963">Cytoplasm</keyword>
<dbReference type="PANTHER" id="PTHR11353">
    <property type="entry name" value="CHAPERONIN"/>
    <property type="match status" value="1"/>
</dbReference>
<dbReference type="InterPro" id="IPR027413">
    <property type="entry name" value="GROEL-like_equatorial_sf"/>
</dbReference>
<comment type="subcellular location">
    <subcellularLocation>
        <location evidence="1">Cytoplasm</location>
    </subcellularLocation>
</comment>
<dbReference type="SUPFAM" id="SSF52029">
    <property type="entry name" value="GroEL apical domain-like"/>
    <property type="match status" value="1"/>
</dbReference>
<reference evidence="9 10" key="1">
    <citation type="submission" date="2019-01" db="EMBL/GenBank/DDBJ databases">
        <title>Draft Genome and Complete Hox-Cluster Characterization of the Sterlet Sturgeon (Acipenser ruthenus).</title>
        <authorList>
            <person name="Wei Q."/>
        </authorList>
    </citation>
    <scope>NUCLEOTIDE SEQUENCE [LARGE SCALE GENOMIC DNA]</scope>
    <source>
        <strain evidence="9">WHYD16114868_AA</strain>
        <tissue evidence="9">Blood</tissue>
    </source>
</reference>
<dbReference type="AlphaFoldDB" id="A0A444TWL2"/>
<gene>
    <name evidence="9" type="ORF">EOD39_10938</name>
</gene>
<dbReference type="SUPFAM" id="SSF48592">
    <property type="entry name" value="GroEL equatorial domain-like"/>
    <property type="match status" value="1"/>
</dbReference>
<dbReference type="PRINTS" id="PR00304">
    <property type="entry name" value="TCOMPLEXTCP1"/>
</dbReference>
<keyword evidence="5 8" id="KW-0067">ATP-binding</keyword>
<comment type="caution">
    <text evidence="9">The sequence shown here is derived from an EMBL/GenBank/DDBJ whole genome shotgun (WGS) entry which is preliminary data.</text>
</comment>
<keyword evidence="6 8" id="KW-0143">Chaperone</keyword>
<evidence type="ECO:0000256" key="3">
    <source>
        <dbReference type="ARBA" id="ARBA00022490"/>
    </source>
</evidence>
<comment type="similarity">
    <text evidence="2 8">Belongs to the TCP-1 chaperonin family.</text>
</comment>
<dbReference type="GO" id="GO:0140662">
    <property type="term" value="F:ATP-dependent protein folding chaperone"/>
    <property type="evidence" value="ECO:0007669"/>
    <property type="project" value="InterPro"/>
</dbReference>
<evidence type="ECO:0000256" key="4">
    <source>
        <dbReference type="ARBA" id="ARBA00022741"/>
    </source>
</evidence>
<dbReference type="Gene3D" id="3.30.260.10">
    <property type="entry name" value="TCP-1-like chaperonin intermediate domain"/>
    <property type="match status" value="1"/>
</dbReference>
<evidence type="ECO:0000313" key="10">
    <source>
        <dbReference type="Proteomes" id="UP000289886"/>
    </source>
</evidence>
<organism evidence="9 10">
    <name type="scientific">Acipenser ruthenus</name>
    <name type="common">Sterlet sturgeon</name>
    <dbReference type="NCBI Taxonomy" id="7906"/>
    <lineage>
        <taxon>Eukaryota</taxon>
        <taxon>Metazoa</taxon>
        <taxon>Chordata</taxon>
        <taxon>Craniata</taxon>
        <taxon>Vertebrata</taxon>
        <taxon>Euteleostomi</taxon>
        <taxon>Actinopterygii</taxon>
        <taxon>Chondrostei</taxon>
        <taxon>Acipenseriformes</taxon>
        <taxon>Acipenseridae</taxon>
        <taxon>Acipenser</taxon>
    </lineage>
</organism>
<dbReference type="Pfam" id="PF00118">
    <property type="entry name" value="Cpn60_TCP1"/>
    <property type="match status" value="1"/>
</dbReference>
<evidence type="ECO:0000256" key="2">
    <source>
        <dbReference type="ARBA" id="ARBA00008020"/>
    </source>
</evidence>
<evidence type="ECO:0000256" key="8">
    <source>
        <dbReference type="RuleBase" id="RU004187"/>
    </source>
</evidence>
<keyword evidence="4 8" id="KW-0547">Nucleotide-binding</keyword>
<evidence type="ECO:0000256" key="5">
    <source>
        <dbReference type="ARBA" id="ARBA00022840"/>
    </source>
</evidence>
<sequence length="201" mass="22625">MSLHPEAALLYKENAEVRMKSVEDYQAIVDAERNILYDKLEKIYKLGAKVVLSKLPIGDVATQFFPDRDQFCAGRVQEEDLMRTMTTCGGSIQTSVGSLTDDVLGQCALFEEVQVGGERYNFFPKSKTCTIILREGAEQFMEETERSLHDVIVIIRRAIKNDSVVAGGGAIEMELSRYLRDYSRTIPGKQQPRAVCGMVWM</sequence>
<evidence type="ECO:0000313" key="9">
    <source>
        <dbReference type="EMBL" id="RXM27308.1"/>
    </source>
</evidence>
<dbReference type="EMBL" id="SCEB01215860">
    <property type="protein sequence ID" value="RXM27308.1"/>
    <property type="molecule type" value="Genomic_DNA"/>
</dbReference>
<dbReference type="Proteomes" id="UP000289886">
    <property type="component" value="Unassembled WGS sequence"/>
</dbReference>
<dbReference type="Gene3D" id="3.50.7.10">
    <property type="entry name" value="GroEL"/>
    <property type="match status" value="1"/>
</dbReference>
<accession>A0A444TWL2</accession>
<dbReference type="InterPro" id="IPR027409">
    <property type="entry name" value="GroEL-like_apical_dom_sf"/>
</dbReference>
<protein>
    <recommendedName>
        <fullName evidence="7">CCT-eta</fullName>
    </recommendedName>
</protein>
<dbReference type="FunFam" id="3.50.7.10:FF:000006">
    <property type="entry name" value="T-complex protein 1 subunit eta"/>
    <property type="match status" value="1"/>
</dbReference>
<dbReference type="GO" id="GO:0005524">
    <property type="term" value="F:ATP binding"/>
    <property type="evidence" value="ECO:0007669"/>
    <property type="project" value="UniProtKB-KW"/>
</dbReference>
<evidence type="ECO:0000256" key="6">
    <source>
        <dbReference type="ARBA" id="ARBA00023186"/>
    </source>
</evidence>
<keyword evidence="10" id="KW-1185">Reference proteome</keyword>
<proteinExistence type="inferred from homology"/>
<name>A0A444TWL2_ACIRT</name>
<dbReference type="InterPro" id="IPR027410">
    <property type="entry name" value="TCP-1-like_intermed_sf"/>
</dbReference>
<evidence type="ECO:0000256" key="7">
    <source>
        <dbReference type="ARBA" id="ARBA00032221"/>
    </source>
</evidence>
<evidence type="ECO:0000256" key="1">
    <source>
        <dbReference type="ARBA" id="ARBA00004496"/>
    </source>
</evidence>
<dbReference type="InterPro" id="IPR017998">
    <property type="entry name" value="Chaperone_TCP-1"/>
</dbReference>